<evidence type="ECO:0000256" key="1">
    <source>
        <dbReference type="ARBA" id="ARBA00005655"/>
    </source>
</evidence>
<gene>
    <name evidence="3" type="ORF">NSK_004627</name>
</gene>
<feature type="compositionally biased region" description="Gly residues" evidence="2">
    <location>
        <begin position="155"/>
        <end position="171"/>
    </location>
</feature>
<comment type="caution">
    <text evidence="3">The sequence shown here is derived from an EMBL/GenBank/DDBJ whole genome shotgun (WGS) entry which is preliminary data.</text>
</comment>
<feature type="region of interest" description="Disordered" evidence="2">
    <location>
        <begin position="332"/>
        <end position="452"/>
    </location>
</feature>
<dbReference type="PANTHER" id="PTHR12375">
    <property type="entry name" value="RNA-BINDING PROTEIN LUC7-RELATED"/>
    <property type="match status" value="1"/>
</dbReference>
<feature type="region of interest" description="Disordered" evidence="2">
    <location>
        <begin position="216"/>
        <end position="296"/>
    </location>
</feature>
<feature type="compositionally biased region" description="Pro residues" evidence="2">
    <location>
        <begin position="279"/>
        <end position="290"/>
    </location>
</feature>
<accession>A0A4D9D3Z1</accession>
<dbReference type="GO" id="GO:0003729">
    <property type="term" value="F:mRNA binding"/>
    <property type="evidence" value="ECO:0007669"/>
    <property type="project" value="InterPro"/>
</dbReference>
<dbReference type="Proteomes" id="UP000355283">
    <property type="component" value="Unassembled WGS sequence"/>
</dbReference>
<sequence length="452" mass="50384">MDAQRAMLDEMMGMNRNLDNPDAEIQDYRDERVCKHFLLGCCPHDVFSKTKIDLGQCEGMHDEALQERFQADVKKEEEEEGGRERRRGHVSRDRDAYERELEAVLREYIHEADKKIARGRKRTDVSSGADAPAQQEAPPRAQDRDPPPPSTARGPGNGVGIGTLGGGGGGREGGREEDRWTCPPTRCFCGWRRRSQRRWRRRKRREEGEVEEAMKLNEKAEALQQEREETQKELLAGTGTQGEREGRREGRRRHGDRGPGVGHPPDRAFHNNGSCPSSPSSPAPPPPPTAIPSSADPNARLRVCDVCGAFLSITDNDKRLADHFWWETAPGLRPFAGETEGDPGAENEAGKEGGREGGREGGQERAEFEPRAGAGAGTSVGPESKQEPEPGSRTGGREGGREGGGRDYGREFGKDRDRDRYGGRDEHYGRGRERRSRSRSRSRSRERGGRRY</sequence>
<dbReference type="AlphaFoldDB" id="A0A4D9D3Z1"/>
<feature type="compositionally biased region" description="Basic and acidic residues" evidence="2">
    <location>
        <begin position="348"/>
        <end position="370"/>
    </location>
</feature>
<comment type="similarity">
    <text evidence="1">Belongs to the Luc7 family.</text>
</comment>
<evidence type="ECO:0000313" key="4">
    <source>
        <dbReference type="Proteomes" id="UP000355283"/>
    </source>
</evidence>
<dbReference type="GO" id="GO:0006376">
    <property type="term" value="P:mRNA splice site recognition"/>
    <property type="evidence" value="ECO:0007669"/>
    <property type="project" value="InterPro"/>
</dbReference>
<name>A0A4D9D3Z1_9STRA</name>
<dbReference type="GO" id="GO:0005685">
    <property type="term" value="C:U1 snRNP"/>
    <property type="evidence" value="ECO:0007669"/>
    <property type="project" value="InterPro"/>
</dbReference>
<organism evidence="3 4">
    <name type="scientific">Nannochloropsis salina CCMP1776</name>
    <dbReference type="NCBI Taxonomy" id="1027361"/>
    <lineage>
        <taxon>Eukaryota</taxon>
        <taxon>Sar</taxon>
        <taxon>Stramenopiles</taxon>
        <taxon>Ochrophyta</taxon>
        <taxon>Eustigmatophyceae</taxon>
        <taxon>Eustigmatales</taxon>
        <taxon>Monodopsidaceae</taxon>
        <taxon>Microchloropsis</taxon>
        <taxon>Microchloropsis salina</taxon>
    </lineage>
</organism>
<dbReference type="OrthoDB" id="153872at2759"/>
<feature type="region of interest" description="Disordered" evidence="2">
    <location>
        <begin position="117"/>
        <end position="187"/>
    </location>
</feature>
<dbReference type="InterPro" id="IPR004882">
    <property type="entry name" value="Luc7-rel"/>
</dbReference>
<evidence type="ECO:0000256" key="2">
    <source>
        <dbReference type="SAM" id="MobiDB-lite"/>
    </source>
</evidence>
<feature type="compositionally biased region" description="Basic and acidic residues" evidence="2">
    <location>
        <begin position="384"/>
        <end position="431"/>
    </location>
</feature>
<dbReference type="Pfam" id="PF03194">
    <property type="entry name" value="LUC7"/>
    <property type="match status" value="2"/>
</dbReference>
<feature type="compositionally biased region" description="Basic and acidic residues" evidence="2">
    <location>
        <begin position="216"/>
        <end position="232"/>
    </location>
</feature>
<reference evidence="3 4" key="1">
    <citation type="submission" date="2019-01" db="EMBL/GenBank/DDBJ databases">
        <title>Nuclear Genome Assembly of the Microalgal Biofuel strain Nannochloropsis salina CCMP1776.</title>
        <authorList>
            <person name="Hovde B."/>
        </authorList>
    </citation>
    <scope>NUCLEOTIDE SEQUENCE [LARGE SCALE GENOMIC DNA]</scope>
    <source>
        <strain evidence="3 4">CCMP1776</strain>
    </source>
</reference>
<dbReference type="EMBL" id="SDOX01000020">
    <property type="protein sequence ID" value="TFJ84155.1"/>
    <property type="molecule type" value="Genomic_DNA"/>
</dbReference>
<keyword evidence="4" id="KW-1185">Reference proteome</keyword>
<evidence type="ECO:0000313" key="3">
    <source>
        <dbReference type="EMBL" id="TFJ84155.1"/>
    </source>
</evidence>
<feature type="region of interest" description="Disordered" evidence="2">
    <location>
        <begin position="71"/>
        <end position="95"/>
    </location>
</feature>
<proteinExistence type="inferred from homology"/>
<protein>
    <submittedName>
        <fullName evidence="3">Uncharacterized protein</fullName>
    </submittedName>
</protein>
<feature type="compositionally biased region" description="Basic and acidic residues" evidence="2">
    <location>
        <begin position="443"/>
        <end position="452"/>
    </location>
</feature>
<feature type="compositionally biased region" description="Low complexity" evidence="2">
    <location>
        <begin position="129"/>
        <end position="140"/>
    </location>
</feature>
<feature type="compositionally biased region" description="Basic residues" evidence="2">
    <location>
        <begin position="432"/>
        <end position="442"/>
    </location>
</feature>